<accession>A0A819JF21</accession>
<comment type="caution">
    <text evidence="2">The sequence shown here is derived from an EMBL/GenBank/DDBJ whole genome shotgun (WGS) entry which is preliminary data.</text>
</comment>
<dbReference type="Proteomes" id="UP000663874">
    <property type="component" value="Unassembled WGS sequence"/>
</dbReference>
<dbReference type="InterPro" id="IPR045851">
    <property type="entry name" value="AMP-bd_C_sf"/>
</dbReference>
<dbReference type="Pfam" id="PF00501">
    <property type="entry name" value="AMP-binding"/>
    <property type="match status" value="1"/>
</dbReference>
<evidence type="ECO:0000313" key="2">
    <source>
        <dbReference type="EMBL" id="CAF3932081.1"/>
    </source>
</evidence>
<sequence>MCLSWNTHLLNTYGTTETTVDCTYRHVSLADVVSSQTSPFIPLGSPLPNYICHIMIDKDGDDETIGELYIGGPGVFSGYLNHGQRIETGEIEGTILREFRQQISAGLVIARDDRLVAYVQSRLSDTTIEQRVMEICRQHLPSNMIPSAIIVLDQFPLNANGKVDRSRLPSPLSLSAISSISETPQNDLEVELQSLWSQFSSLHVGFELL</sequence>
<dbReference type="GO" id="GO:0005737">
    <property type="term" value="C:cytoplasm"/>
    <property type="evidence" value="ECO:0007669"/>
    <property type="project" value="TreeGrafter"/>
</dbReference>
<name>A0A819JF21_9BILA</name>
<dbReference type="InterPro" id="IPR000873">
    <property type="entry name" value="AMP-dep_synth/lig_dom"/>
</dbReference>
<dbReference type="InterPro" id="IPR042099">
    <property type="entry name" value="ANL_N_sf"/>
</dbReference>
<dbReference type="Gene3D" id="3.40.50.12780">
    <property type="entry name" value="N-terminal domain of ligase-like"/>
    <property type="match status" value="1"/>
</dbReference>
<dbReference type="PANTHER" id="PTHR45527:SF1">
    <property type="entry name" value="FATTY ACID SYNTHASE"/>
    <property type="match status" value="1"/>
</dbReference>
<feature type="domain" description="AMP-dependent synthetase/ligase" evidence="1">
    <location>
        <begin position="7"/>
        <end position="80"/>
    </location>
</feature>
<dbReference type="EMBL" id="CAJOBE010004442">
    <property type="protein sequence ID" value="CAF3932081.1"/>
    <property type="molecule type" value="Genomic_DNA"/>
</dbReference>
<reference evidence="2" key="1">
    <citation type="submission" date="2021-02" db="EMBL/GenBank/DDBJ databases">
        <authorList>
            <person name="Nowell W R."/>
        </authorList>
    </citation>
    <scope>NUCLEOTIDE SEQUENCE</scope>
</reference>
<dbReference type="PANTHER" id="PTHR45527">
    <property type="entry name" value="NONRIBOSOMAL PEPTIDE SYNTHETASE"/>
    <property type="match status" value="1"/>
</dbReference>
<gene>
    <name evidence="2" type="ORF">FNK824_LOCUS22200</name>
</gene>
<evidence type="ECO:0000259" key="1">
    <source>
        <dbReference type="Pfam" id="PF00501"/>
    </source>
</evidence>
<dbReference type="GO" id="GO:0044550">
    <property type="term" value="P:secondary metabolite biosynthetic process"/>
    <property type="evidence" value="ECO:0007669"/>
    <property type="project" value="TreeGrafter"/>
</dbReference>
<proteinExistence type="predicted"/>
<dbReference type="Gene3D" id="3.30.300.30">
    <property type="match status" value="1"/>
</dbReference>
<dbReference type="AlphaFoldDB" id="A0A819JF21"/>
<dbReference type="GO" id="GO:0043041">
    <property type="term" value="P:amino acid activation for nonribosomal peptide biosynthetic process"/>
    <property type="evidence" value="ECO:0007669"/>
    <property type="project" value="TreeGrafter"/>
</dbReference>
<dbReference type="GO" id="GO:0031177">
    <property type="term" value="F:phosphopantetheine binding"/>
    <property type="evidence" value="ECO:0007669"/>
    <property type="project" value="TreeGrafter"/>
</dbReference>
<protein>
    <recommendedName>
        <fullName evidence="1">AMP-dependent synthetase/ligase domain-containing protein</fullName>
    </recommendedName>
</protein>
<evidence type="ECO:0000313" key="3">
    <source>
        <dbReference type="Proteomes" id="UP000663874"/>
    </source>
</evidence>
<dbReference type="SUPFAM" id="SSF56801">
    <property type="entry name" value="Acetyl-CoA synthetase-like"/>
    <property type="match status" value="1"/>
</dbReference>
<organism evidence="2 3">
    <name type="scientific">Rotaria sordida</name>
    <dbReference type="NCBI Taxonomy" id="392033"/>
    <lineage>
        <taxon>Eukaryota</taxon>
        <taxon>Metazoa</taxon>
        <taxon>Spiralia</taxon>
        <taxon>Gnathifera</taxon>
        <taxon>Rotifera</taxon>
        <taxon>Eurotatoria</taxon>
        <taxon>Bdelloidea</taxon>
        <taxon>Philodinida</taxon>
        <taxon>Philodinidae</taxon>
        <taxon>Rotaria</taxon>
    </lineage>
</organism>